<evidence type="ECO:0000313" key="2">
    <source>
        <dbReference type="EMBL" id="CAL1352346.1"/>
    </source>
</evidence>
<dbReference type="PANTHER" id="PTHR38223:SF4">
    <property type="match status" value="1"/>
</dbReference>
<reference evidence="2 3" key="1">
    <citation type="submission" date="2024-04" db="EMBL/GenBank/DDBJ databases">
        <authorList>
            <person name="Fracassetti M."/>
        </authorList>
    </citation>
    <scope>NUCLEOTIDE SEQUENCE [LARGE SCALE GENOMIC DNA]</scope>
</reference>
<proteinExistence type="predicted"/>
<evidence type="ECO:0000256" key="1">
    <source>
        <dbReference type="SAM" id="MobiDB-lite"/>
    </source>
</evidence>
<sequence>MAGQQYYFFPTDFYYPRPPPPPPTKDAFVGAKPPAAVEKHAAAQPPPPASSQFAVGRDEKYGKAKKKNVVPKLDISFKTTSSKRIATSRTVLRINGN</sequence>
<keyword evidence="3" id="KW-1185">Reference proteome</keyword>
<dbReference type="AlphaFoldDB" id="A0AAV2C858"/>
<feature type="region of interest" description="Disordered" evidence="1">
    <location>
        <begin position="19"/>
        <end position="61"/>
    </location>
</feature>
<accession>A0AAV2C858</accession>
<evidence type="ECO:0000313" key="3">
    <source>
        <dbReference type="Proteomes" id="UP001497516"/>
    </source>
</evidence>
<name>A0AAV2C858_9ROSI</name>
<dbReference type="Proteomes" id="UP001497516">
    <property type="component" value="Chromosome 1"/>
</dbReference>
<organism evidence="2 3">
    <name type="scientific">Linum trigynum</name>
    <dbReference type="NCBI Taxonomy" id="586398"/>
    <lineage>
        <taxon>Eukaryota</taxon>
        <taxon>Viridiplantae</taxon>
        <taxon>Streptophyta</taxon>
        <taxon>Embryophyta</taxon>
        <taxon>Tracheophyta</taxon>
        <taxon>Spermatophyta</taxon>
        <taxon>Magnoliopsida</taxon>
        <taxon>eudicotyledons</taxon>
        <taxon>Gunneridae</taxon>
        <taxon>Pentapetalae</taxon>
        <taxon>rosids</taxon>
        <taxon>fabids</taxon>
        <taxon>Malpighiales</taxon>
        <taxon>Linaceae</taxon>
        <taxon>Linum</taxon>
    </lineage>
</organism>
<gene>
    <name evidence="2" type="ORF">LTRI10_LOCUS321</name>
</gene>
<protein>
    <submittedName>
        <fullName evidence="2">Uncharacterized protein</fullName>
    </submittedName>
</protein>
<dbReference type="EMBL" id="OZ034813">
    <property type="protein sequence ID" value="CAL1352346.1"/>
    <property type="molecule type" value="Genomic_DNA"/>
</dbReference>
<dbReference type="PANTHER" id="PTHR38223">
    <property type="match status" value="1"/>
</dbReference>